<sequence>MDKKTAVIVLKETLLELNRTKRFSKIWFTTYDRYNDDPIPTYWFDVFLEPVDPNEDSWDVLEEIRTMLQNKTGHAAKIHSTEFVPHKEKKKFVVYKEPREEDSW</sequence>
<name>A0AAJ6BED5_9BACT</name>
<accession>A0AAJ6BED5</accession>
<organism evidence="1 2">
    <name type="scientific">Candidatus Pseudobacter hemicellulosilyticus</name>
    <dbReference type="NCBI Taxonomy" id="3121375"/>
    <lineage>
        <taxon>Bacteria</taxon>
        <taxon>Pseudomonadati</taxon>
        <taxon>Bacteroidota</taxon>
        <taxon>Chitinophagia</taxon>
        <taxon>Chitinophagales</taxon>
        <taxon>Chitinophagaceae</taxon>
        <taxon>Pseudobacter</taxon>
    </lineage>
</organism>
<evidence type="ECO:0000313" key="1">
    <source>
        <dbReference type="EMBL" id="WEK34475.1"/>
    </source>
</evidence>
<dbReference type="AlphaFoldDB" id="A0AAJ6BED5"/>
<gene>
    <name evidence="1" type="ORF">P0Y53_18465</name>
</gene>
<dbReference type="Proteomes" id="UP001220610">
    <property type="component" value="Chromosome"/>
</dbReference>
<protein>
    <submittedName>
        <fullName evidence="1">Uncharacterized protein</fullName>
    </submittedName>
</protein>
<proteinExistence type="predicted"/>
<evidence type="ECO:0000313" key="2">
    <source>
        <dbReference type="Proteomes" id="UP001220610"/>
    </source>
</evidence>
<reference evidence="1" key="1">
    <citation type="submission" date="2023-03" db="EMBL/GenBank/DDBJ databases">
        <title>Andean soil-derived lignocellulolytic bacterial consortium as a source of novel taxa and putative plastic-active enzymes.</title>
        <authorList>
            <person name="Diaz-Garcia L."/>
            <person name="Chuvochina M."/>
            <person name="Feuerriegel G."/>
            <person name="Bunk B."/>
            <person name="Sproer C."/>
            <person name="Streit W.R."/>
            <person name="Rodriguez L.M."/>
            <person name="Overmann J."/>
            <person name="Jimenez D.J."/>
        </authorList>
    </citation>
    <scope>NUCLEOTIDE SEQUENCE</scope>
    <source>
        <strain evidence="1">MAG 7</strain>
    </source>
</reference>
<dbReference type="EMBL" id="CP119311">
    <property type="protein sequence ID" value="WEK34475.1"/>
    <property type="molecule type" value="Genomic_DNA"/>
</dbReference>